<dbReference type="GO" id="GO:0010181">
    <property type="term" value="F:FMN binding"/>
    <property type="evidence" value="ECO:0007669"/>
    <property type="project" value="InterPro"/>
</dbReference>
<organism evidence="3 4">
    <name type="scientific">Hesseltinella vesiculosa</name>
    <dbReference type="NCBI Taxonomy" id="101127"/>
    <lineage>
        <taxon>Eukaryota</taxon>
        <taxon>Fungi</taxon>
        <taxon>Fungi incertae sedis</taxon>
        <taxon>Mucoromycota</taxon>
        <taxon>Mucoromycotina</taxon>
        <taxon>Mucoromycetes</taxon>
        <taxon>Mucorales</taxon>
        <taxon>Cunninghamellaceae</taxon>
        <taxon>Hesseltinella</taxon>
    </lineage>
</organism>
<dbReference type="OrthoDB" id="504689at2759"/>
<dbReference type="GO" id="GO:0003955">
    <property type="term" value="F:NAD(P)H dehydrogenase (quinone) activity"/>
    <property type="evidence" value="ECO:0007669"/>
    <property type="project" value="TreeGrafter"/>
</dbReference>
<dbReference type="InterPro" id="IPR029039">
    <property type="entry name" value="Flavoprotein-like_sf"/>
</dbReference>
<protein>
    <recommendedName>
        <fullName evidence="2">Flavodoxin-like domain-containing protein</fullName>
    </recommendedName>
</protein>
<gene>
    <name evidence="3" type="ORF">DM01DRAFT_1406936</name>
</gene>
<evidence type="ECO:0000256" key="1">
    <source>
        <dbReference type="ARBA" id="ARBA00006961"/>
    </source>
</evidence>
<dbReference type="InterPro" id="IPR005025">
    <property type="entry name" value="FMN_Rdtase-like_dom"/>
</dbReference>
<dbReference type="InterPro" id="IPR008254">
    <property type="entry name" value="Flavodoxin/NO_synth"/>
</dbReference>
<comment type="similarity">
    <text evidence="1">Belongs to the WrbA family.</text>
</comment>
<dbReference type="Pfam" id="PF03358">
    <property type="entry name" value="FMN_red"/>
    <property type="match status" value="1"/>
</dbReference>
<dbReference type="EMBL" id="MCGT01000011">
    <property type="protein sequence ID" value="ORX55770.1"/>
    <property type="molecule type" value="Genomic_DNA"/>
</dbReference>
<name>A0A1X2GKD2_9FUNG</name>
<dbReference type="Proteomes" id="UP000242146">
    <property type="component" value="Unassembled WGS sequence"/>
</dbReference>
<dbReference type="Gene3D" id="3.40.50.360">
    <property type="match status" value="1"/>
</dbReference>
<dbReference type="PANTHER" id="PTHR30546:SF23">
    <property type="entry name" value="FLAVOPROTEIN-LIKE PROTEIN YCP4-RELATED"/>
    <property type="match status" value="1"/>
</dbReference>
<accession>A0A1X2GKD2</accession>
<dbReference type="PANTHER" id="PTHR30546">
    <property type="entry name" value="FLAVODOXIN-RELATED PROTEIN WRBA-RELATED"/>
    <property type="match status" value="1"/>
</dbReference>
<dbReference type="AlphaFoldDB" id="A0A1X2GKD2"/>
<dbReference type="STRING" id="101127.A0A1X2GKD2"/>
<dbReference type="SUPFAM" id="SSF52218">
    <property type="entry name" value="Flavoproteins"/>
    <property type="match status" value="1"/>
</dbReference>
<comment type="caution">
    <text evidence="3">The sequence shown here is derived from an EMBL/GenBank/DDBJ whole genome shotgun (WGS) entry which is preliminary data.</text>
</comment>
<evidence type="ECO:0000259" key="2">
    <source>
        <dbReference type="PROSITE" id="PS50902"/>
    </source>
</evidence>
<dbReference type="PROSITE" id="PS50902">
    <property type="entry name" value="FLAVODOXIN_LIKE"/>
    <property type="match status" value="1"/>
</dbReference>
<evidence type="ECO:0000313" key="4">
    <source>
        <dbReference type="Proteomes" id="UP000242146"/>
    </source>
</evidence>
<feature type="domain" description="Flavodoxin-like" evidence="2">
    <location>
        <begin position="5"/>
        <end position="99"/>
    </location>
</feature>
<keyword evidence="4" id="KW-1185">Reference proteome</keyword>
<evidence type="ECO:0000313" key="3">
    <source>
        <dbReference type="EMBL" id="ORX55770.1"/>
    </source>
</evidence>
<reference evidence="3 4" key="1">
    <citation type="submission" date="2016-07" db="EMBL/GenBank/DDBJ databases">
        <title>Pervasive Adenine N6-methylation of Active Genes in Fungi.</title>
        <authorList>
            <consortium name="DOE Joint Genome Institute"/>
            <person name="Mondo S.J."/>
            <person name="Dannebaum R.O."/>
            <person name="Kuo R.C."/>
            <person name="Labutti K."/>
            <person name="Haridas S."/>
            <person name="Kuo A."/>
            <person name="Salamov A."/>
            <person name="Ahrendt S.R."/>
            <person name="Lipzen A."/>
            <person name="Sullivan W."/>
            <person name="Andreopoulos W.B."/>
            <person name="Clum A."/>
            <person name="Lindquist E."/>
            <person name="Daum C."/>
            <person name="Ramamoorthy G.K."/>
            <person name="Gryganskyi A."/>
            <person name="Culley D."/>
            <person name="Magnuson J.K."/>
            <person name="James T.Y."/>
            <person name="O'Malley M.A."/>
            <person name="Stajich J.E."/>
            <person name="Spatafora J.W."/>
            <person name="Visel A."/>
            <person name="Grigoriev I.V."/>
        </authorList>
    </citation>
    <scope>NUCLEOTIDE SEQUENCE [LARGE SCALE GENOMIC DNA]</scope>
    <source>
        <strain evidence="3 4">NRRL 3301</strain>
    </source>
</reference>
<sequence>MAPKVNIIIYSLYHHIYTLAKSVEAGLKEAGVEVKILQVAETLPEDLLKNVLHAPERPDVPIATIADLEEADGVIFGLPTRFGQVIDRFRLSFDFTFYR</sequence>
<dbReference type="GO" id="GO:0016020">
    <property type="term" value="C:membrane"/>
    <property type="evidence" value="ECO:0007669"/>
    <property type="project" value="TreeGrafter"/>
</dbReference>
<proteinExistence type="inferred from homology"/>